<feature type="non-terminal residue" evidence="1">
    <location>
        <position position="1"/>
    </location>
</feature>
<name>A0A371HZ84_MUCPR</name>
<organism evidence="1 2">
    <name type="scientific">Mucuna pruriens</name>
    <name type="common">Velvet bean</name>
    <name type="synonym">Dolichos pruriens</name>
    <dbReference type="NCBI Taxonomy" id="157652"/>
    <lineage>
        <taxon>Eukaryota</taxon>
        <taxon>Viridiplantae</taxon>
        <taxon>Streptophyta</taxon>
        <taxon>Embryophyta</taxon>
        <taxon>Tracheophyta</taxon>
        <taxon>Spermatophyta</taxon>
        <taxon>Magnoliopsida</taxon>
        <taxon>eudicotyledons</taxon>
        <taxon>Gunneridae</taxon>
        <taxon>Pentapetalae</taxon>
        <taxon>rosids</taxon>
        <taxon>fabids</taxon>
        <taxon>Fabales</taxon>
        <taxon>Fabaceae</taxon>
        <taxon>Papilionoideae</taxon>
        <taxon>50 kb inversion clade</taxon>
        <taxon>NPAAA clade</taxon>
        <taxon>indigoferoid/millettioid clade</taxon>
        <taxon>Phaseoleae</taxon>
        <taxon>Mucuna</taxon>
    </lineage>
</organism>
<dbReference type="AlphaFoldDB" id="A0A371HZ84"/>
<dbReference type="Proteomes" id="UP000257109">
    <property type="component" value="Unassembled WGS sequence"/>
</dbReference>
<proteinExistence type="predicted"/>
<evidence type="ECO:0000313" key="1">
    <source>
        <dbReference type="EMBL" id="RDY08073.1"/>
    </source>
</evidence>
<reference evidence="1" key="1">
    <citation type="submission" date="2018-05" db="EMBL/GenBank/DDBJ databases">
        <title>Draft genome of Mucuna pruriens seed.</title>
        <authorList>
            <person name="Nnadi N.E."/>
            <person name="Vos R."/>
            <person name="Hasami M.H."/>
            <person name="Devisetty U.K."/>
            <person name="Aguiy J.C."/>
        </authorList>
    </citation>
    <scope>NUCLEOTIDE SEQUENCE [LARGE SCALE GENOMIC DNA]</scope>
    <source>
        <strain evidence="1">JCA_2017</strain>
    </source>
</reference>
<evidence type="ECO:0000313" key="2">
    <source>
        <dbReference type="Proteomes" id="UP000257109"/>
    </source>
</evidence>
<protein>
    <submittedName>
        <fullName evidence="1">Uncharacterized protein</fullName>
    </submittedName>
</protein>
<accession>A0A371HZ84</accession>
<comment type="caution">
    <text evidence="1">The sequence shown here is derived from an EMBL/GenBank/DDBJ whole genome shotgun (WGS) entry which is preliminary data.</text>
</comment>
<dbReference type="EMBL" id="QJKJ01001346">
    <property type="protein sequence ID" value="RDY08073.1"/>
    <property type="molecule type" value="Genomic_DNA"/>
</dbReference>
<gene>
    <name evidence="1" type="ORF">CR513_07738</name>
</gene>
<sequence length="186" mass="21113">MCKDTDNFLKVKVRLGNNIMVESKGKRHHHGGEKKGTRLIKDVLLDPNHKENLLSIGPMMEKGYALHFEGDICTIYEPRPSPLILIETESPQPAEVKSPRPSKTESFRPYEFVSACQLHLQQSTPHRMPTPFPVADSTLHARLHLLSSSRPSESVPTARLSELYSSNFEHVIIYEAIRLDELDPIH</sequence>
<keyword evidence="2" id="KW-1185">Reference proteome</keyword>